<dbReference type="EMBL" id="KN823137">
    <property type="protein sequence ID" value="KIO21483.1"/>
    <property type="molecule type" value="Genomic_DNA"/>
</dbReference>
<dbReference type="OrthoDB" id="3242851at2759"/>
<accession>A0A0C3KJ54</accession>
<reference evidence="1 2" key="1">
    <citation type="submission" date="2014-04" db="EMBL/GenBank/DDBJ databases">
        <authorList>
            <consortium name="DOE Joint Genome Institute"/>
            <person name="Kuo A."/>
            <person name="Girlanda M."/>
            <person name="Perotto S."/>
            <person name="Kohler A."/>
            <person name="Nagy L.G."/>
            <person name="Floudas D."/>
            <person name="Copeland A."/>
            <person name="Barry K.W."/>
            <person name="Cichocki N."/>
            <person name="Veneault-Fourrey C."/>
            <person name="LaButti K."/>
            <person name="Lindquist E.A."/>
            <person name="Lipzen A."/>
            <person name="Lundell T."/>
            <person name="Morin E."/>
            <person name="Murat C."/>
            <person name="Sun H."/>
            <person name="Tunlid A."/>
            <person name="Henrissat B."/>
            <person name="Grigoriev I.V."/>
            <person name="Hibbett D.S."/>
            <person name="Martin F."/>
            <person name="Nordberg H.P."/>
            <person name="Cantor M.N."/>
            <person name="Hua S.X."/>
        </authorList>
    </citation>
    <scope>NUCLEOTIDE SEQUENCE [LARGE SCALE GENOMIC DNA]</scope>
    <source>
        <strain evidence="1 2">MUT 4182</strain>
    </source>
</reference>
<evidence type="ECO:0000313" key="1">
    <source>
        <dbReference type="EMBL" id="KIO21483.1"/>
    </source>
</evidence>
<protein>
    <submittedName>
        <fullName evidence="1">Uncharacterized protein</fullName>
    </submittedName>
</protein>
<dbReference type="HOGENOM" id="CLU_1284113_0_0_1"/>
<gene>
    <name evidence="1" type="ORF">M407DRAFT_28937</name>
</gene>
<organism evidence="1 2">
    <name type="scientific">Tulasnella calospora MUT 4182</name>
    <dbReference type="NCBI Taxonomy" id="1051891"/>
    <lineage>
        <taxon>Eukaryota</taxon>
        <taxon>Fungi</taxon>
        <taxon>Dikarya</taxon>
        <taxon>Basidiomycota</taxon>
        <taxon>Agaricomycotina</taxon>
        <taxon>Agaricomycetes</taxon>
        <taxon>Cantharellales</taxon>
        <taxon>Tulasnellaceae</taxon>
        <taxon>Tulasnella</taxon>
    </lineage>
</organism>
<proteinExistence type="predicted"/>
<dbReference type="AlphaFoldDB" id="A0A0C3KJ54"/>
<dbReference type="Proteomes" id="UP000054248">
    <property type="component" value="Unassembled WGS sequence"/>
</dbReference>
<evidence type="ECO:0000313" key="2">
    <source>
        <dbReference type="Proteomes" id="UP000054248"/>
    </source>
</evidence>
<keyword evidence="2" id="KW-1185">Reference proteome</keyword>
<name>A0A0C3KJ54_9AGAM</name>
<sequence length="215" mass="24811">MQVPYRWITKHSSIEDAVASAGWQRLNELRKRITRLQVEAHFVSEDIEYLRSLQHAVESPNHAFCPNLRQLDVYYDKRLPCKYDFLTGGSLRQFKLHWDPRDVKKHEGVFEGALNTVALLSPMVQQLEVPRLNSSFIDYGKFAKLRILDHSGDFSAKSWIQLCAECPLLENVKIGWTRNKLADERAIIALGPQMQELPALHVLHITSIYDGEFNP</sequence>
<reference evidence="2" key="2">
    <citation type="submission" date="2015-01" db="EMBL/GenBank/DDBJ databases">
        <title>Evolutionary Origins and Diversification of the Mycorrhizal Mutualists.</title>
        <authorList>
            <consortium name="DOE Joint Genome Institute"/>
            <consortium name="Mycorrhizal Genomics Consortium"/>
            <person name="Kohler A."/>
            <person name="Kuo A."/>
            <person name="Nagy L.G."/>
            <person name="Floudas D."/>
            <person name="Copeland A."/>
            <person name="Barry K.W."/>
            <person name="Cichocki N."/>
            <person name="Veneault-Fourrey C."/>
            <person name="LaButti K."/>
            <person name="Lindquist E.A."/>
            <person name="Lipzen A."/>
            <person name="Lundell T."/>
            <person name="Morin E."/>
            <person name="Murat C."/>
            <person name="Riley R."/>
            <person name="Ohm R."/>
            <person name="Sun H."/>
            <person name="Tunlid A."/>
            <person name="Henrissat B."/>
            <person name="Grigoriev I.V."/>
            <person name="Hibbett D.S."/>
            <person name="Martin F."/>
        </authorList>
    </citation>
    <scope>NUCLEOTIDE SEQUENCE [LARGE SCALE GENOMIC DNA]</scope>
    <source>
        <strain evidence="2">MUT 4182</strain>
    </source>
</reference>